<keyword evidence="3" id="KW-1185">Reference proteome</keyword>
<reference evidence="2 3" key="1">
    <citation type="submission" date="2020-09" db="EMBL/GenBank/DDBJ databases">
        <title>Characterization and genome sequencing of Ruminiclostridium sp. nov. MA18.</title>
        <authorList>
            <person name="Rettenmaier R."/>
            <person name="Kowollik M.-L."/>
            <person name="Liebl W."/>
            <person name="Zverlov V."/>
        </authorList>
    </citation>
    <scope>NUCLEOTIDE SEQUENCE [LARGE SCALE GENOMIC DNA]</scope>
    <source>
        <strain evidence="2 3">MA18</strain>
    </source>
</reference>
<protein>
    <recommendedName>
        <fullName evidence="4">PsbP C-terminal domain-containing protein</fullName>
    </recommendedName>
</protein>
<proteinExistence type="predicted"/>
<evidence type="ECO:0000256" key="1">
    <source>
        <dbReference type="SAM" id="Phobius"/>
    </source>
</evidence>
<dbReference type="OrthoDB" id="1739449at2"/>
<name>A0A7H1VJC8_9FIRM</name>
<evidence type="ECO:0000313" key="2">
    <source>
        <dbReference type="EMBL" id="QNU65490.1"/>
    </source>
</evidence>
<accession>A0A7H1VJC8</accession>
<organism evidence="2 3">
    <name type="scientific">Ruminiclostridium herbifermentans</name>
    <dbReference type="NCBI Taxonomy" id="2488810"/>
    <lineage>
        <taxon>Bacteria</taxon>
        <taxon>Bacillati</taxon>
        <taxon>Bacillota</taxon>
        <taxon>Clostridia</taxon>
        <taxon>Eubacteriales</taxon>
        <taxon>Oscillospiraceae</taxon>
        <taxon>Ruminiclostridium</taxon>
    </lineage>
</organism>
<feature type="transmembrane region" description="Helical" evidence="1">
    <location>
        <begin position="12"/>
        <end position="34"/>
    </location>
</feature>
<dbReference type="Proteomes" id="UP000306409">
    <property type="component" value="Chromosome"/>
</dbReference>
<dbReference type="KEGG" id="rher:EHE19_011175"/>
<dbReference type="EMBL" id="CP061336">
    <property type="protein sequence ID" value="QNU65490.1"/>
    <property type="molecule type" value="Genomic_DNA"/>
</dbReference>
<sequence length="231" mass="27048">MYLLLVKNYKKNIIIISSAVIFLIFSIVGLKILLDKPPKYNVILDKNLYISFPFSFRISDIYSINFETAPYIQTSASSHKKFLDFKSPEEGFEFSYPSMFELIPSNLPGGEILYHIDFKNKNDISKNGFVQVWKLPYSIEEFLENSKNTAMLDFIDFKSKKICINGLDGYLWDYSYNSTSGKYKALEAFLYKDSKLYRVSYFLPLNQYNSKEYDIFWNIVDSIKINKKPNP</sequence>
<keyword evidence="1" id="KW-0812">Transmembrane</keyword>
<dbReference type="AlphaFoldDB" id="A0A7H1VJC8"/>
<evidence type="ECO:0008006" key="4">
    <source>
        <dbReference type="Google" id="ProtNLM"/>
    </source>
</evidence>
<gene>
    <name evidence="2" type="ORF">EHE19_011175</name>
</gene>
<keyword evidence="1" id="KW-1133">Transmembrane helix</keyword>
<keyword evidence="1" id="KW-0472">Membrane</keyword>
<evidence type="ECO:0000313" key="3">
    <source>
        <dbReference type="Proteomes" id="UP000306409"/>
    </source>
</evidence>